<accession>A0A8B6EV70</accession>
<dbReference type="Proteomes" id="UP000596742">
    <property type="component" value="Unassembled WGS sequence"/>
</dbReference>
<reference evidence="1" key="1">
    <citation type="submission" date="2018-11" db="EMBL/GenBank/DDBJ databases">
        <authorList>
            <person name="Alioto T."/>
            <person name="Alioto T."/>
        </authorList>
    </citation>
    <scope>NUCLEOTIDE SEQUENCE</scope>
</reference>
<organism evidence="1 2">
    <name type="scientific">Mytilus galloprovincialis</name>
    <name type="common">Mediterranean mussel</name>
    <dbReference type="NCBI Taxonomy" id="29158"/>
    <lineage>
        <taxon>Eukaryota</taxon>
        <taxon>Metazoa</taxon>
        <taxon>Spiralia</taxon>
        <taxon>Lophotrochozoa</taxon>
        <taxon>Mollusca</taxon>
        <taxon>Bivalvia</taxon>
        <taxon>Autobranchia</taxon>
        <taxon>Pteriomorphia</taxon>
        <taxon>Mytilida</taxon>
        <taxon>Mytiloidea</taxon>
        <taxon>Mytilidae</taxon>
        <taxon>Mytilinae</taxon>
        <taxon>Mytilus</taxon>
    </lineage>
</organism>
<protein>
    <recommendedName>
        <fullName evidence="3">Transglutaminase-like domain-containing protein</fullName>
    </recommendedName>
</protein>
<evidence type="ECO:0000313" key="1">
    <source>
        <dbReference type="EMBL" id="VDI40278.1"/>
    </source>
</evidence>
<dbReference type="InterPro" id="IPR052557">
    <property type="entry name" value="CAP/Cytokinesis_protein"/>
</dbReference>
<dbReference type="PANTHER" id="PTHR46333">
    <property type="entry name" value="CYTOKINESIS PROTEIN 3"/>
    <property type="match status" value="1"/>
</dbReference>
<keyword evidence="2" id="KW-1185">Reference proteome</keyword>
<dbReference type="OrthoDB" id="6129702at2759"/>
<sequence>MDTAAWYLYRKASIISFDEEVIIALGITCKKISGYAKGYGHNLGEIITFSQDTDNAWNAVRLEGVWRFIETTWGAGYVDKNQEFIKKFNNFYFLTSPENFIYDHFPYFNSNIEESKQWQLLEKPITIEEYAKKIKPSKEARQYGVKFSHPYVIIDNSPCTIIVESSAHPFQNCWFDFYNDKGSKCTDAAIMLCADSKECKTTVRPQSRGKYTLCLHATIKDENTTLAEYIIYCGTAESNWKPYPNNDGFYGPKLSFTERGFESFCVNPSYTCKDGKFHLRLKTTSTPEVLVQLHDAENVDHKENLIVEQNDTSINIRSRLLNKGYYKLELFSKVDKKYTLAYTVLILNTCESDWTPFPKNTGHYGPKQDFTNRGFESSGIKPFYECKDGNFCLFLKTTSIPEVLVQLHDAENVDHKENLIVEQNDTSINIRIRLLNKGYYKLELFSKVDDTYTLAYTVLILNTCESDWTPFPKNSGHYGPHQDFTNRGFESSCIKPFYECKDGNFCLFLKTTSTPKILVHLHDAENVDHKENLLVEQNDTSINIRSRLLNKGYYKLELLSKVDDTYTFANTVLILNTCESDWTPFPKHYGHYGPMQDFTNRGFESSGIKPFYECKDGNFRLFFKDNVNS</sequence>
<evidence type="ECO:0008006" key="3">
    <source>
        <dbReference type="Google" id="ProtNLM"/>
    </source>
</evidence>
<dbReference type="PANTHER" id="PTHR46333:SF2">
    <property type="entry name" value="CYTOKINESIS PROTEIN 3"/>
    <property type="match status" value="1"/>
</dbReference>
<dbReference type="GO" id="GO:0005737">
    <property type="term" value="C:cytoplasm"/>
    <property type="evidence" value="ECO:0007669"/>
    <property type="project" value="TreeGrafter"/>
</dbReference>
<name>A0A8B6EV70_MYTGA</name>
<proteinExistence type="predicted"/>
<comment type="caution">
    <text evidence="1">The sequence shown here is derived from an EMBL/GenBank/DDBJ whole genome shotgun (WGS) entry which is preliminary data.</text>
</comment>
<dbReference type="AlphaFoldDB" id="A0A8B6EV70"/>
<dbReference type="EMBL" id="UYJE01005777">
    <property type="protein sequence ID" value="VDI40278.1"/>
    <property type="molecule type" value="Genomic_DNA"/>
</dbReference>
<gene>
    <name evidence="1" type="ORF">MGAL_10B090714</name>
</gene>
<evidence type="ECO:0000313" key="2">
    <source>
        <dbReference type="Proteomes" id="UP000596742"/>
    </source>
</evidence>